<organism evidence="3 4">
    <name type="scientific">Heracleum sosnowskyi</name>
    <dbReference type="NCBI Taxonomy" id="360622"/>
    <lineage>
        <taxon>Eukaryota</taxon>
        <taxon>Viridiplantae</taxon>
        <taxon>Streptophyta</taxon>
        <taxon>Embryophyta</taxon>
        <taxon>Tracheophyta</taxon>
        <taxon>Spermatophyta</taxon>
        <taxon>Magnoliopsida</taxon>
        <taxon>eudicotyledons</taxon>
        <taxon>Gunneridae</taxon>
        <taxon>Pentapetalae</taxon>
        <taxon>asterids</taxon>
        <taxon>campanulids</taxon>
        <taxon>Apiales</taxon>
        <taxon>Apiaceae</taxon>
        <taxon>Apioideae</taxon>
        <taxon>apioid superclade</taxon>
        <taxon>Tordylieae</taxon>
        <taxon>Tordyliinae</taxon>
        <taxon>Heracleum</taxon>
    </lineage>
</organism>
<evidence type="ECO:0000313" key="3">
    <source>
        <dbReference type="EMBL" id="KAK1382643.1"/>
    </source>
</evidence>
<dbReference type="EMBL" id="JAUIZM010000005">
    <property type="protein sequence ID" value="KAK1382639.1"/>
    <property type="molecule type" value="Genomic_DNA"/>
</dbReference>
<evidence type="ECO:0000313" key="1">
    <source>
        <dbReference type="EMBL" id="KAK1382635.1"/>
    </source>
</evidence>
<name>A0AAD8ICG1_9APIA</name>
<comment type="caution">
    <text evidence="3">The sequence shown here is derived from an EMBL/GenBank/DDBJ whole genome shotgun (WGS) entry which is preliminary data.</text>
</comment>
<dbReference type="EMBL" id="JAUIZM010000005">
    <property type="protein sequence ID" value="KAK1382635.1"/>
    <property type="molecule type" value="Genomic_DNA"/>
</dbReference>
<gene>
    <name evidence="1" type="ORF">POM88_020370</name>
    <name evidence="2" type="ORF">POM88_020374</name>
    <name evidence="3" type="ORF">POM88_020378</name>
</gene>
<dbReference type="Proteomes" id="UP001237642">
    <property type="component" value="Unassembled WGS sequence"/>
</dbReference>
<reference evidence="3" key="2">
    <citation type="submission" date="2023-05" db="EMBL/GenBank/DDBJ databases">
        <authorList>
            <person name="Schelkunov M.I."/>
        </authorList>
    </citation>
    <scope>NUCLEOTIDE SEQUENCE</scope>
    <source>
        <strain evidence="3">Hsosn_3</strain>
        <tissue evidence="3">Leaf</tissue>
    </source>
</reference>
<reference evidence="3" key="1">
    <citation type="submission" date="2023-02" db="EMBL/GenBank/DDBJ databases">
        <title>Genome of toxic invasive species Heracleum sosnowskyi carries increased number of genes despite the absence of recent whole-genome duplications.</title>
        <authorList>
            <person name="Schelkunov M."/>
            <person name="Shtratnikova V."/>
            <person name="Makarenko M."/>
            <person name="Klepikova A."/>
            <person name="Omelchenko D."/>
            <person name="Novikova G."/>
            <person name="Obukhova E."/>
            <person name="Bogdanov V."/>
            <person name="Penin A."/>
            <person name="Logacheva M."/>
        </authorList>
    </citation>
    <scope>NUCLEOTIDE SEQUENCE</scope>
    <source>
        <strain evidence="3">Hsosn_3</strain>
        <tissue evidence="3">Leaf</tissue>
    </source>
</reference>
<dbReference type="EMBL" id="JAUIZM010000005">
    <property type="protein sequence ID" value="KAK1382643.1"/>
    <property type="molecule type" value="Genomic_DNA"/>
</dbReference>
<keyword evidence="4" id="KW-1185">Reference proteome</keyword>
<evidence type="ECO:0000313" key="4">
    <source>
        <dbReference type="Proteomes" id="UP001237642"/>
    </source>
</evidence>
<evidence type="ECO:0000313" key="2">
    <source>
        <dbReference type="EMBL" id="KAK1382639.1"/>
    </source>
</evidence>
<protein>
    <submittedName>
        <fullName evidence="3">Uncharacterized protein</fullName>
    </submittedName>
</protein>
<accession>A0AAD8ICG1</accession>
<proteinExistence type="predicted"/>
<dbReference type="AlphaFoldDB" id="A0AAD8ICG1"/>
<sequence>MVKKARLAVEACDQELKDKARKICCSDSRGGAGDFRRLRAARETFPNPPTTVIQTLFELAKPATQSIISTPSGTSRMTGFIVAPPVAPVGGMLSEGCTSSP</sequence>